<organism evidence="1 2">
    <name type="scientific">Candidatus Synechococcus calcipolaris G9</name>
    <dbReference type="NCBI Taxonomy" id="1497997"/>
    <lineage>
        <taxon>Bacteria</taxon>
        <taxon>Bacillati</taxon>
        <taxon>Cyanobacteriota</taxon>
        <taxon>Cyanophyceae</taxon>
        <taxon>Synechococcales</taxon>
        <taxon>Synechococcaceae</taxon>
        <taxon>Synechococcus</taxon>
    </lineage>
</organism>
<sequence>MIAPLPPTPETLPLETEFALDQSARRSRWMQRVLTPALRWWLLSQVEGAAELDITLGAGDRQLLSGYLPLVQVKAKQVIYQGLHLSHLELQGQNIRVNLGQVVRGKPLQLLEEVYVQAQLFLNATDLQASLGSDLMRSALTDLLRILEVQDRRASGMGLEQYGVQEAELSLGHGEVSGVFGLQTAENGPRSLTFRSGLTLENAHTLCFQDFTWLEMDLPPRNIAIDLGPGVNLETLSIQPDGLACQGAIAIDPEAHLS</sequence>
<dbReference type="RefSeq" id="WP_277865914.1">
    <property type="nucleotide sequence ID" value="NZ_JAKKUT010000002.1"/>
</dbReference>
<protein>
    <submittedName>
        <fullName evidence="1">DUF2993 domain-containing protein</fullName>
    </submittedName>
</protein>
<reference evidence="1" key="2">
    <citation type="submission" date="2022-01" db="EMBL/GenBank/DDBJ databases">
        <authorList>
            <person name="Zivanovic Y."/>
            <person name="Moreira D."/>
            <person name="Lopez-Garcia P."/>
        </authorList>
    </citation>
    <scope>NUCLEOTIDE SEQUENCE</scope>
    <source>
        <strain evidence="1">G9</strain>
    </source>
</reference>
<comment type="caution">
    <text evidence="1">The sequence shown here is derived from an EMBL/GenBank/DDBJ whole genome shotgun (WGS) entry which is preliminary data.</text>
</comment>
<dbReference type="Proteomes" id="UP001154265">
    <property type="component" value="Unassembled WGS sequence"/>
</dbReference>
<evidence type="ECO:0000313" key="2">
    <source>
        <dbReference type="Proteomes" id="UP001154265"/>
    </source>
</evidence>
<gene>
    <name evidence="1" type="ORF">L3556_03435</name>
</gene>
<accession>A0ABT6EYL2</accession>
<reference evidence="1" key="1">
    <citation type="journal article" date="2022" name="Genome Biol. Evol.">
        <title>A New Gene Family Diagnostic for Intracellular Biomineralization of Amorphous Ca Carbonates by Cyanobacteria.</title>
        <authorList>
            <person name="Benzerara K."/>
            <person name="Duprat E."/>
            <person name="Bitard-Feildel T."/>
            <person name="Caumes G."/>
            <person name="Cassier-Chauvat C."/>
            <person name="Chauvat F."/>
            <person name="Dezi M."/>
            <person name="Diop S.I."/>
            <person name="Gaschignard G."/>
            <person name="Gorgen S."/>
            <person name="Gugger M."/>
            <person name="Lopez-Garcia P."/>
            <person name="Millet M."/>
            <person name="Skouri-Panet F."/>
            <person name="Moreira D."/>
            <person name="Callebaut I."/>
        </authorList>
    </citation>
    <scope>NUCLEOTIDE SEQUENCE</scope>
    <source>
        <strain evidence="1">G9</strain>
    </source>
</reference>
<dbReference type="EMBL" id="JAKKUT010000002">
    <property type="protein sequence ID" value="MDG2989990.1"/>
    <property type="molecule type" value="Genomic_DNA"/>
</dbReference>
<dbReference type="Pfam" id="PF11209">
    <property type="entry name" value="LmeA"/>
    <property type="match status" value="1"/>
</dbReference>
<keyword evidence="2" id="KW-1185">Reference proteome</keyword>
<evidence type="ECO:0000313" key="1">
    <source>
        <dbReference type="EMBL" id="MDG2989990.1"/>
    </source>
</evidence>
<name>A0ABT6EYL2_9SYNE</name>
<dbReference type="InterPro" id="IPR021373">
    <property type="entry name" value="DUF2993"/>
</dbReference>
<proteinExistence type="predicted"/>